<dbReference type="Pfam" id="PF02949">
    <property type="entry name" value="7tm_6"/>
    <property type="match status" value="1"/>
</dbReference>
<proteinExistence type="predicted"/>
<evidence type="ECO:0000256" key="2">
    <source>
        <dbReference type="ARBA" id="ARBA00022475"/>
    </source>
</evidence>
<gene>
    <name evidence="10" type="ORF">CEUTPL_LOCUS6391</name>
</gene>
<protein>
    <submittedName>
        <fullName evidence="10">Uncharacterized protein</fullName>
    </submittedName>
</protein>
<name>A0A9N9MJ20_9CUCU</name>
<dbReference type="Proteomes" id="UP001152799">
    <property type="component" value="Chromosome 3"/>
</dbReference>
<evidence type="ECO:0000313" key="10">
    <source>
        <dbReference type="EMBL" id="CAG9765788.1"/>
    </source>
</evidence>
<evidence type="ECO:0000256" key="4">
    <source>
        <dbReference type="ARBA" id="ARBA00022692"/>
    </source>
</evidence>
<organism evidence="10 11">
    <name type="scientific">Ceutorhynchus assimilis</name>
    <name type="common">cabbage seed weevil</name>
    <dbReference type="NCBI Taxonomy" id="467358"/>
    <lineage>
        <taxon>Eukaryota</taxon>
        <taxon>Metazoa</taxon>
        <taxon>Ecdysozoa</taxon>
        <taxon>Arthropoda</taxon>
        <taxon>Hexapoda</taxon>
        <taxon>Insecta</taxon>
        <taxon>Pterygota</taxon>
        <taxon>Neoptera</taxon>
        <taxon>Endopterygota</taxon>
        <taxon>Coleoptera</taxon>
        <taxon>Polyphaga</taxon>
        <taxon>Cucujiformia</taxon>
        <taxon>Curculionidae</taxon>
        <taxon>Ceutorhynchinae</taxon>
        <taxon>Ceutorhynchus</taxon>
    </lineage>
</organism>
<dbReference type="PANTHER" id="PTHR21137:SF3">
    <property type="entry name" value="ODORANT RECEPTOR 30A-RELATED"/>
    <property type="match status" value="1"/>
</dbReference>
<dbReference type="OrthoDB" id="6597368at2759"/>
<keyword evidence="9" id="KW-0807">Transducer</keyword>
<evidence type="ECO:0000256" key="6">
    <source>
        <dbReference type="ARBA" id="ARBA00022989"/>
    </source>
</evidence>
<evidence type="ECO:0000256" key="7">
    <source>
        <dbReference type="ARBA" id="ARBA00023136"/>
    </source>
</evidence>
<keyword evidence="11" id="KW-1185">Reference proteome</keyword>
<evidence type="ECO:0000313" key="11">
    <source>
        <dbReference type="Proteomes" id="UP001152799"/>
    </source>
</evidence>
<dbReference type="GO" id="GO:0004984">
    <property type="term" value="F:olfactory receptor activity"/>
    <property type="evidence" value="ECO:0007669"/>
    <property type="project" value="InterPro"/>
</dbReference>
<comment type="subcellular location">
    <subcellularLocation>
        <location evidence="1">Cell membrane</location>
        <topology evidence="1">Multi-pass membrane protein</topology>
    </subcellularLocation>
</comment>
<keyword evidence="5" id="KW-0552">Olfaction</keyword>
<dbReference type="GO" id="GO:0007165">
    <property type="term" value="P:signal transduction"/>
    <property type="evidence" value="ECO:0007669"/>
    <property type="project" value="UniProtKB-KW"/>
</dbReference>
<evidence type="ECO:0000256" key="8">
    <source>
        <dbReference type="ARBA" id="ARBA00023170"/>
    </source>
</evidence>
<reference evidence="10" key="1">
    <citation type="submission" date="2022-01" db="EMBL/GenBank/DDBJ databases">
        <authorList>
            <person name="King R."/>
        </authorList>
    </citation>
    <scope>NUCLEOTIDE SEQUENCE</scope>
</reference>
<dbReference type="EMBL" id="OU892279">
    <property type="protein sequence ID" value="CAG9765788.1"/>
    <property type="molecule type" value="Genomic_DNA"/>
</dbReference>
<dbReference type="AlphaFoldDB" id="A0A9N9MJ20"/>
<dbReference type="InterPro" id="IPR004117">
    <property type="entry name" value="7tm6_olfct_rcpt"/>
</dbReference>
<keyword evidence="4" id="KW-0812">Transmembrane</keyword>
<evidence type="ECO:0000256" key="1">
    <source>
        <dbReference type="ARBA" id="ARBA00004651"/>
    </source>
</evidence>
<evidence type="ECO:0000256" key="5">
    <source>
        <dbReference type="ARBA" id="ARBA00022725"/>
    </source>
</evidence>
<evidence type="ECO:0000256" key="3">
    <source>
        <dbReference type="ARBA" id="ARBA00022606"/>
    </source>
</evidence>
<keyword evidence="7" id="KW-0472">Membrane</keyword>
<keyword evidence="8" id="KW-0675">Receptor</keyword>
<dbReference type="GO" id="GO:0005886">
    <property type="term" value="C:plasma membrane"/>
    <property type="evidence" value="ECO:0007669"/>
    <property type="project" value="UniProtKB-SubCell"/>
</dbReference>
<keyword evidence="3" id="KW-0716">Sensory transduction</keyword>
<dbReference type="GO" id="GO:0005549">
    <property type="term" value="F:odorant binding"/>
    <property type="evidence" value="ECO:0007669"/>
    <property type="project" value="InterPro"/>
</dbReference>
<dbReference type="PANTHER" id="PTHR21137">
    <property type="entry name" value="ODORANT RECEPTOR"/>
    <property type="match status" value="1"/>
</dbReference>
<evidence type="ECO:0000256" key="9">
    <source>
        <dbReference type="ARBA" id="ARBA00023224"/>
    </source>
</evidence>
<accession>A0A9N9MJ20</accession>
<sequence length="140" mass="16422">MQKENIQWHRDIASYVLQLNDSFKNILLLDFEPNSIQTATIVFLIVKNLSLAQVLLLSQFVVFHLSRVYIYCYSSNILTQRGLEIGNFWFNLNWTEYPEDVRKNIVMCIIRSQKPLHISIGKFYDISLETFLTVKVSVLC</sequence>
<keyword evidence="2" id="KW-1003">Cell membrane</keyword>
<keyword evidence="6" id="KW-1133">Transmembrane helix</keyword>